<dbReference type="Proteomes" id="UP000076871">
    <property type="component" value="Unassembled WGS sequence"/>
</dbReference>
<dbReference type="InParanoid" id="A0A165ED05"/>
<keyword evidence="4 6" id="KW-1133">Transmembrane helix</keyword>
<dbReference type="PANTHER" id="PTHR12703">
    <property type="entry name" value="TRANSMEMBRANE PROTEIN 33"/>
    <property type="match status" value="1"/>
</dbReference>
<dbReference type="EMBL" id="KV427622">
    <property type="protein sequence ID" value="KZT06764.1"/>
    <property type="molecule type" value="Genomic_DNA"/>
</dbReference>
<keyword evidence="8" id="KW-1185">Reference proteome</keyword>
<evidence type="ECO:0000256" key="5">
    <source>
        <dbReference type="ARBA" id="ARBA00023136"/>
    </source>
</evidence>
<comment type="similarity">
    <text evidence="2">Belongs to the PER33/POM33 family.</text>
</comment>
<gene>
    <name evidence="7" type="ORF">LAESUDRAFT_725525</name>
</gene>
<comment type="subcellular location">
    <subcellularLocation>
        <location evidence="1">Membrane</location>
        <topology evidence="1">Multi-pass membrane protein</topology>
    </subcellularLocation>
</comment>
<dbReference type="RefSeq" id="XP_040764504.1">
    <property type="nucleotide sequence ID" value="XM_040908834.1"/>
</dbReference>
<evidence type="ECO:0000313" key="8">
    <source>
        <dbReference type="Proteomes" id="UP000076871"/>
    </source>
</evidence>
<dbReference type="GO" id="GO:0005783">
    <property type="term" value="C:endoplasmic reticulum"/>
    <property type="evidence" value="ECO:0007669"/>
    <property type="project" value="TreeGrafter"/>
</dbReference>
<dbReference type="PANTHER" id="PTHR12703:SF4">
    <property type="entry name" value="TRANSMEMBRANE PROTEIN 33"/>
    <property type="match status" value="1"/>
</dbReference>
<proteinExistence type="inferred from homology"/>
<name>A0A165ED05_9APHY</name>
<dbReference type="GO" id="GO:0016020">
    <property type="term" value="C:membrane"/>
    <property type="evidence" value="ECO:0007669"/>
    <property type="project" value="UniProtKB-SubCell"/>
</dbReference>
<dbReference type="FunCoup" id="A0A165ED05">
    <property type="interactions" value="169"/>
</dbReference>
<dbReference type="GO" id="GO:0061024">
    <property type="term" value="P:membrane organization"/>
    <property type="evidence" value="ECO:0007669"/>
    <property type="project" value="TreeGrafter"/>
</dbReference>
<keyword evidence="3 6" id="KW-0812">Transmembrane</keyword>
<dbReference type="GO" id="GO:0071786">
    <property type="term" value="P:endoplasmic reticulum tubular network organization"/>
    <property type="evidence" value="ECO:0007669"/>
    <property type="project" value="TreeGrafter"/>
</dbReference>
<dbReference type="AlphaFoldDB" id="A0A165ED05"/>
<accession>A0A165ED05</accession>
<organism evidence="7 8">
    <name type="scientific">Laetiporus sulphureus 93-53</name>
    <dbReference type="NCBI Taxonomy" id="1314785"/>
    <lineage>
        <taxon>Eukaryota</taxon>
        <taxon>Fungi</taxon>
        <taxon>Dikarya</taxon>
        <taxon>Basidiomycota</taxon>
        <taxon>Agaricomycotina</taxon>
        <taxon>Agaricomycetes</taxon>
        <taxon>Polyporales</taxon>
        <taxon>Laetiporus</taxon>
    </lineage>
</organism>
<evidence type="ECO:0000256" key="2">
    <source>
        <dbReference type="ARBA" id="ARBA00007322"/>
    </source>
</evidence>
<sequence>MLLVSSLRYFLAKVLFRGVSAWWYKTSFTGALLSYAIVCQKSLGTPQPTLAYINRAMIDENVQYLLLAFFWWTSKPITLALVPYTIFSLFHALTFTRTTLMPRIFPQGPPATAGGTPTPHPAQKRLQMWVKANYDTAMRIVAYTELVIMLRVFLGALTFRNSLIAPIIFAHFLRARYHQSKFTQASIGQINSYVEAYVRKPTTNSMIVYAWDQFKAVLFRWVGSTFVPPNAAGAGARRQ</sequence>
<protein>
    <recommendedName>
        <fullName evidence="9">Endoplasmic reticulum protein</fullName>
    </recommendedName>
</protein>
<reference evidence="7 8" key="1">
    <citation type="journal article" date="2016" name="Mol. Biol. Evol.">
        <title>Comparative Genomics of Early-Diverging Mushroom-Forming Fungi Provides Insights into the Origins of Lignocellulose Decay Capabilities.</title>
        <authorList>
            <person name="Nagy L.G."/>
            <person name="Riley R."/>
            <person name="Tritt A."/>
            <person name="Adam C."/>
            <person name="Daum C."/>
            <person name="Floudas D."/>
            <person name="Sun H."/>
            <person name="Yadav J.S."/>
            <person name="Pangilinan J."/>
            <person name="Larsson K.H."/>
            <person name="Matsuura K."/>
            <person name="Barry K."/>
            <person name="Labutti K."/>
            <person name="Kuo R."/>
            <person name="Ohm R.A."/>
            <person name="Bhattacharya S.S."/>
            <person name="Shirouzu T."/>
            <person name="Yoshinaga Y."/>
            <person name="Martin F.M."/>
            <person name="Grigoriev I.V."/>
            <person name="Hibbett D.S."/>
        </authorList>
    </citation>
    <scope>NUCLEOTIDE SEQUENCE [LARGE SCALE GENOMIC DNA]</scope>
    <source>
        <strain evidence="7 8">93-53</strain>
    </source>
</reference>
<keyword evidence="5 6" id="KW-0472">Membrane</keyword>
<dbReference type="InterPro" id="IPR005344">
    <property type="entry name" value="TMEM33/Pom33"/>
</dbReference>
<evidence type="ECO:0000256" key="4">
    <source>
        <dbReference type="ARBA" id="ARBA00022989"/>
    </source>
</evidence>
<dbReference type="OrthoDB" id="5581259at2759"/>
<evidence type="ECO:0000256" key="3">
    <source>
        <dbReference type="ARBA" id="ARBA00022692"/>
    </source>
</evidence>
<evidence type="ECO:0008006" key="9">
    <source>
        <dbReference type="Google" id="ProtNLM"/>
    </source>
</evidence>
<feature type="transmembrane region" description="Helical" evidence="6">
    <location>
        <begin position="148"/>
        <end position="173"/>
    </location>
</feature>
<feature type="transmembrane region" description="Helical" evidence="6">
    <location>
        <begin position="64"/>
        <end position="87"/>
    </location>
</feature>
<evidence type="ECO:0000256" key="6">
    <source>
        <dbReference type="SAM" id="Phobius"/>
    </source>
</evidence>
<dbReference type="Pfam" id="PF03661">
    <property type="entry name" value="TMEM33_Pom33"/>
    <property type="match status" value="1"/>
</dbReference>
<evidence type="ECO:0000256" key="1">
    <source>
        <dbReference type="ARBA" id="ARBA00004141"/>
    </source>
</evidence>
<dbReference type="STRING" id="1314785.A0A165ED05"/>
<dbReference type="GeneID" id="63825863"/>
<dbReference type="InterPro" id="IPR051645">
    <property type="entry name" value="PER33/POM33_regulator"/>
</dbReference>
<evidence type="ECO:0000313" key="7">
    <source>
        <dbReference type="EMBL" id="KZT06764.1"/>
    </source>
</evidence>